<feature type="region of interest" description="Disordered" evidence="1">
    <location>
        <begin position="51"/>
        <end position="83"/>
    </location>
</feature>
<dbReference type="InterPro" id="IPR002048">
    <property type="entry name" value="EF_hand_dom"/>
</dbReference>
<dbReference type="PROSITE" id="PS00018">
    <property type="entry name" value="EF_HAND_1"/>
    <property type="match status" value="1"/>
</dbReference>
<feature type="transmembrane region" description="Helical" evidence="2">
    <location>
        <begin position="26"/>
        <end position="47"/>
    </location>
</feature>
<dbReference type="Gene3D" id="1.10.238.10">
    <property type="entry name" value="EF-hand"/>
    <property type="match status" value="1"/>
</dbReference>
<keyword evidence="2" id="KW-0472">Membrane</keyword>
<proteinExistence type="predicted"/>
<sequence length="140" mass="15457">MKTDKNINEMSNAINAAPSKATVRQWFNFFSLPIWTAIAMSISLVAATQTAKAENTSGAQNSQIDRKSKPVANSKDGAGALPTFAEADVNGDNYITKDELKNYPYLLQVFDKVDAGEDGKLEQHEYQNLITETKREGQVR</sequence>
<keyword evidence="5" id="KW-1185">Reference proteome</keyword>
<reference evidence="5" key="1">
    <citation type="journal article" date="2019" name="J. Bacteriol.">
        <title>A Mutagenic Screen Identifies a TonB-Dependent Receptor Required for the Lanthanide Metal Switch in the Type I Methanotroph 'Methylotuvimicrobium buryatense' 5GB1C.</title>
        <authorList>
            <person name="Groom J.D."/>
            <person name="Ford S.M."/>
            <person name="Pesesky M.W."/>
            <person name="Lidstrom M.E."/>
        </authorList>
    </citation>
    <scope>NUCLEOTIDE SEQUENCE [LARGE SCALE GENOMIC DNA]</scope>
    <source>
        <strain evidence="5">5GB1C</strain>
    </source>
</reference>
<dbReference type="OrthoDB" id="5573007at2"/>
<keyword evidence="2" id="KW-1133">Transmembrane helix</keyword>
<dbReference type="GO" id="GO:0005509">
    <property type="term" value="F:calcium ion binding"/>
    <property type="evidence" value="ECO:0007669"/>
    <property type="project" value="InterPro"/>
</dbReference>
<evidence type="ECO:0000259" key="3">
    <source>
        <dbReference type="PROSITE" id="PS50222"/>
    </source>
</evidence>
<dbReference type="PROSITE" id="PS50222">
    <property type="entry name" value="EF_HAND_2"/>
    <property type="match status" value="1"/>
</dbReference>
<gene>
    <name evidence="4" type="ORF">EQU24_14685</name>
</gene>
<dbReference type="AlphaFoldDB" id="A0A4P9UPK6"/>
<evidence type="ECO:0000313" key="4">
    <source>
        <dbReference type="EMBL" id="QCW83349.1"/>
    </source>
</evidence>
<keyword evidence="2" id="KW-0812">Transmembrane</keyword>
<feature type="domain" description="EF-hand" evidence="3">
    <location>
        <begin position="84"/>
        <end position="110"/>
    </location>
</feature>
<protein>
    <submittedName>
        <fullName evidence="4">EF-hand domain-containing protein</fullName>
    </submittedName>
</protein>
<dbReference type="EMBL" id="CP035467">
    <property type="protein sequence ID" value="QCW83349.1"/>
    <property type="molecule type" value="Genomic_DNA"/>
</dbReference>
<name>A0A4P9UPK6_METBY</name>
<dbReference type="RefSeq" id="WP_017838780.1">
    <property type="nucleotide sequence ID" value="NZ_CP035467.1"/>
</dbReference>
<dbReference type="KEGG" id="mbur:EQU24_14685"/>
<accession>A0A4P9UPK6</accession>
<dbReference type="STRING" id="675511.GCA_000341735_00116"/>
<dbReference type="Pfam" id="PF13202">
    <property type="entry name" value="EF-hand_5"/>
    <property type="match status" value="1"/>
</dbReference>
<evidence type="ECO:0000313" key="5">
    <source>
        <dbReference type="Proteomes" id="UP000305881"/>
    </source>
</evidence>
<dbReference type="SUPFAM" id="SSF47473">
    <property type="entry name" value="EF-hand"/>
    <property type="match status" value="1"/>
</dbReference>
<dbReference type="Proteomes" id="UP000305881">
    <property type="component" value="Chromosome"/>
</dbReference>
<dbReference type="InterPro" id="IPR011992">
    <property type="entry name" value="EF-hand-dom_pair"/>
</dbReference>
<evidence type="ECO:0000256" key="1">
    <source>
        <dbReference type="SAM" id="MobiDB-lite"/>
    </source>
</evidence>
<evidence type="ECO:0000256" key="2">
    <source>
        <dbReference type="SAM" id="Phobius"/>
    </source>
</evidence>
<dbReference type="InterPro" id="IPR018247">
    <property type="entry name" value="EF_Hand_1_Ca_BS"/>
</dbReference>
<feature type="compositionally biased region" description="Polar residues" evidence="1">
    <location>
        <begin position="51"/>
        <end position="63"/>
    </location>
</feature>
<organism evidence="4 5">
    <name type="scientific">Methylotuvimicrobium buryatense</name>
    <name type="common">Methylomicrobium buryatense</name>
    <dbReference type="NCBI Taxonomy" id="95641"/>
    <lineage>
        <taxon>Bacteria</taxon>
        <taxon>Pseudomonadati</taxon>
        <taxon>Pseudomonadota</taxon>
        <taxon>Gammaproteobacteria</taxon>
        <taxon>Methylococcales</taxon>
        <taxon>Methylococcaceae</taxon>
        <taxon>Methylotuvimicrobium</taxon>
    </lineage>
</organism>